<dbReference type="Proteomes" id="UP000085678">
    <property type="component" value="Unplaced"/>
</dbReference>
<evidence type="ECO:0000256" key="8">
    <source>
        <dbReference type="ARBA" id="ARBA00023224"/>
    </source>
</evidence>
<keyword evidence="5 9" id="KW-0297">G-protein coupled receptor</keyword>
<dbReference type="InterPro" id="IPR000276">
    <property type="entry name" value="GPCR_Rhodpsn"/>
</dbReference>
<sequence length="457" mass="50851">MGFKGQTTGQTGTGTPNPRNAHRSIHFISSLTTLKESEAEAHEMENQNMVKNISLTSSAESNQTTTVMPVSCTGFTCVPFIVIDVTLALAMMFGNGLMIASYVKFREIRCQSNFAIVSLACVDFITGSIGIPCHLVLAYLVFLVPSWQYLTMDKYFCLAKTGLVSGMVSLSFLHQFFIAVERYLKICHHFKCVAVLTNRRLVVALLCVWMYGIAINLPPLFGWNTWNPGVDCRANQVQGDLVRYVHVPHIPVCIVAALFLYFAIYYHVRQQKRKLSHFRDTNMKETTTDGPTEMPTQSMTLSAKIEVSRETVLSLPPVESQKSGPTTDGVKARGEKDTEMATPTPNGIWSTGSAARGRPNGGPASSQQRRDPQTKKIDVEVKVAKMTVVVVVTLIVLYLPFSVINLTEKYFSRVTFEVLYNVSLEIMFLSSISNPIIYGILNTRIRTAFLKLLKCGR</sequence>
<feature type="compositionally biased region" description="Low complexity" evidence="10">
    <location>
        <begin position="1"/>
        <end position="15"/>
    </location>
</feature>
<feature type="region of interest" description="Disordered" evidence="10">
    <location>
        <begin position="1"/>
        <end position="22"/>
    </location>
</feature>
<protein>
    <submittedName>
        <fullName evidence="14">D(3) dopamine receptor-like</fullName>
    </submittedName>
</protein>
<gene>
    <name evidence="14" type="primary">LOC106177261</name>
</gene>
<dbReference type="Pfam" id="PF00001">
    <property type="entry name" value="7tm_1"/>
    <property type="match status" value="1"/>
</dbReference>
<feature type="transmembrane region" description="Helical" evidence="11">
    <location>
        <begin position="418"/>
        <end position="441"/>
    </location>
</feature>
<dbReference type="GO" id="GO:0004930">
    <property type="term" value="F:G protein-coupled receptor activity"/>
    <property type="evidence" value="ECO:0007669"/>
    <property type="project" value="UniProtKB-KW"/>
</dbReference>
<keyword evidence="13" id="KW-1185">Reference proteome</keyword>
<proteinExistence type="inferred from homology"/>
<feature type="transmembrane region" description="Helical" evidence="11">
    <location>
        <begin position="201"/>
        <end position="221"/>
    </location>
</feature>
<dbReference type="PROSITE" id="PS50262">
    <property type="entry name" value="G_PROTEIN_RECEP_F1_2"/>
    <property type="match status" value="1"/>
</dbReference>
<dbReference type="InterPro" id="IPR017452">
    <property type="entry name" value="GPCR_Rhodpsn_7TM"/>
</dbReference>
<keyword evidence="2" id="KW-1003">Cell membrane</keyword>
<evidence type="ECO:0000313" key="14">
    <source>
        <dbReference type="RefSeq" id="XP_013415441.1"/>
    </source>
</evidence>
<dbReference type="CDD" id="cd00637">
    <property type="entry name" value="7tm_classA_rhodopsin-like"/>
    <property type="match status" value="1"/>
</dbReference>
<dbReference type="PANTHER" id="PTHR24248">
    <property type="entry name" value="ADRENERGIC RECEPTOR-RELATED G-PROTEIN COUPLED RECEPTOR"/>
    <property type="match status" value="1"/>
</dbReference>
<feature type="transmembrane region" description="Helical" evidence="11">
    <location>
        <begin position="383"/>
        <end position="406"/>
    </location>
</feature>
<dbReference type="PRINTS" id="PR00237">
    <property type="entry name" value="GPCRRHODOPSN"/>
</dbReference>
<feature type="transmembrane region" description="Helical" evidence="11">
    <location>
        <begin position="249"/>
        <end position="268"/>
    </location>
</feature>
<dbReference type="STRING" id="7574.A0A1S3JZI2"/>
<dbReference type="GO" id="GO:0005886">
    <property type="term" value="C:plasma membrane"/>
    <property type="evidence" value="ECO:0007669"/>
    <property type="project" value="UniProtKB-SubCell"/>
</dbReference>
<keyword evidence="6 11" id="KW-0472">Membrane</keyword>
<organism evidence="13 14">
    <name type="scientific">Lingula anatina</name>
    <name type="common">Brachiopod</name>
    <name type="synonym">Lingula unguis</name>
    <dbReference type="NCBI Taxonomy" id="7574"/>
    <lineage>
        <taxon>Eukaryota</taxon>
        <taxon>Metazoa</taxon>
        <taxon>Spiralia</taxon>
        <taxon>Lophotrochozoa</taxon>
        <taxon>Brachiopoda</taxon>
        <taxon>Linguliformea</taxon>
        <taxon>Lingulata</taxon>
        <taxon>Lingulida</taxon>
        <taxon>Linguloidea</taxon>
        <taxon>Lingulidae</taxon>
        <taxon>Lingula</taxon>
    </lineage>
</organism>
<keyword evidence="7 9" id="KW-0675">Receptor</keyword>
<dbReference type="InParanoid" id="A0A1S3JZI2"/>
<evidence type="ECO:0000256" key="1">
    <source>
        <dbReference type="ARBA" id="ARBA00004651"/>
    </source>
</evidence>
<dbReference type="RefSeq" id="XP_013415441.1">
    <property type="nucleotide sequence ID" value="XM_013559987.1"/>
</dbReference>
<evidence type="ECO:0000256" key="9">
    <source>
        <dbReference type="RuleBase" id="RU000688"/>
    </source>
</evidence>
<reference evidence="14" key="1">
    <citation type="submission" date="2025-08" db="UniProtKB">
        <authorList>
            <consortium name="RefSeq"/>
        </authorList>
    </citation>
    <scope>IDENTIFICATION</scope>
    <source>
        <tissue evidence="14">Gonads</tissue>
    </source>
</reference>
<evidence type="ECO:0000256" key="4">
    <source>
        <dbReference type="ARBA" id="ARBA00022989"/>
    </source>
</evidence>
<evidence type="ECO:0000259" key="12">
    <source>
        <dbReference type="PROSITE" id="PS50262"/>
    </source>
</evidence>
<feature type="region of interest" description="Disordered" evidence="10">
    <location>
        <begin position="314"/>
        <end position="374"/>
    </location>
</feature>
<dbReference type="AlphaFoldDB" id="A0A1S3JZI2"/>
<feature type="transmembrane region" description="Helical" evidence="11">
    <location>
        <begin position="114"/>
        <end position="142"/>
    </location>
</feature>
<evidence type="ECO:0000256" key="2">
    <source>
        <dbReference type="ARBA" id="ARBA00022475"/>
    </source>
</evidence>
<name>A0A1S3JZI2_LINAN</name>
<dbReference type="PROSITE" id="PS00237">
    <property type="entry name" value="G_PROTEIN_RECEP_F1_1"/>
    <property type="match status" value="1"/>
</dbReference>
<evidence type="ECO:0000256" key="5">
    <source>
        <dbReference type="ARBA" id="ARBA00023040"/>
    </source>
</evidence>
<dbReference type="Gene3D" id="1.20.1070.10">
    <property type="entry name" value="Rhodopsin 7-helix transmembrane proteins"/>
    <property type="match status" value="1"/>
</dbReference>
<feature type="domain" description="G-protein coupled receptors family 1 profile" evidence="12">
    <location>
        <begin position="94"/>
        <end position="438"/>
    </location>
</feature>
<evidence type="ECO:0000256" key="7">
    <source>
        <dbReference type="ARBA" id="ARBA00023170"/>
    </source>
</evidence>
<dbReference type="SUPFAM" id="SSF81321">
    <property type="entry name" value="Family A G protein-coupled receptor-like"/>
    <property type="match status" value="1"/>
</dbReference>
<feature type="transmembrane region" description="Helical" evidence="11">
    <location>
        <begin position="78"/>
        <end position="102"/>
    </location>
</feature>
<evidence type="ECO:0000256" key="11">
    <source>
        <dbReference type="SAM" id="Phobius"/>
    </source>
</evidence>
<comment type="subcellular location">
    <subcellularLocation>
        <location evidence="1">Cell membrane</location>
        <topology evidence="1">Multi-pass membrane protein</topology>
    </subcellularLocation>
</comment>
<keyword evidence="4 11" id="KW-1133">Transmembrane helix</keyword>
<keyword evidence="8 9" id="KW-0807">Transducer</keyword>
<evidence type="ECO:0000256" key="10">
    <source>
        <dbReference type="SAM" id="MobiDB-lite"/>
    </source>
</evidence>
<evidence type="ECO:0000313" key="13">
    <source>
        <dbReference type="Proteomes" id="UP000085678"/>
    </source>
</evidence>
<accession>A0A1S3JZI2</accession>
<feature type="compositionally biased region" description="Basic and acidic residues" evidence="10">
    <location>
        <begin position="330"/>
        <end position="339"/>
    </location>
</feature>
<feature type="compositionally biased region" description="Polar residues" evidence="10">
    <location>
        <begin position="341"/>
        <end position="353"/>
    </location>
</feature>
<dbReference type="KEGG" id="lak:106177261"/>
<evidence type="ECO:0000256" key="6">
    <source>
        <dbReference type="ARBA" id="ARBA00023136"/>
    </source>
</evidence>
<evidence type="ECO:0000256" key="3">
    <source>
        <dbReference type="ARBA" id="ARBA00022692"/>
    </source>
</evidence>
<comment type="similarity">
    <text evidence="9">Belongs to the G-protein coupled receptor 1 family.</text>
</comment>
<dbReference type="OrthoDB" id="6142583at2759"/>
<keyword evidence="3 9" id="KW-0812">Transmembrane</keyword>
<feature type="transmembrane region" description="Helical" evidence="11">
    <location>
        <begin position="162"/>
        <end position="180"/>
    </location>
</feature>
<dbReference type="GeneID" id="106177261"/>